<sequence>MHIKSKMAKNHKVVSLVNAEIYQRNETETKCPTHATEDLLMYCNSCQVPLCRDCITSGSNHNHEMVKIENAIDNKRNELSKLIKQSKEKSSKYEEIVKTIDKNSQEFSVSISKKINEVKARNNQLKAALDRIESEYIKHLKDIEIGNQKPMTELKNRLQREMADLNQLIQECESKQGNENIGMVQFVTDVKKRLEKYGSRDMIDVACPPEFIAGPVDDQKLKNLFGQLGTKKATTVFPSLPQNRDIPLTSPVIDAKIVGSFTSDKTRIVTTCNDQAWLWSWGKRGLSLVSSDGKVIQGINTDFDVFDAAVSASGDQLVTVCWGYKVKKLTSYKTFTDIYTTADGYHTLGINVTDTGNILVALYNYKESKLVEITTSGQHIRTIQHDTVDKKLLFEHPNCICTNINGDIIASDNRDKVVAVNKSGTKRFIYDGKERKLQESFGPRYVVTDKYGNTMIADYDNSVVHVLNQNGKFIKYLITGELGCNKPIGMAIDTSDRLWVCNTGNKKVIIVKCL</sequence>
<evidence type="ECO:0000313" key="4">
    <source>
        <dbReference type="EMBL" id="KAJ8316045.1"/>
    </source>
</evidence>
<feature type="coiled-coil region" evidence="2">
    <location>
        <begin position="65"/>
        <end position="178"/>
    </location>
</feature>
<dbReference type="InterPro" id="IPR000315">
    <property type="entry name" value="Znf_B-box"/>
</dbReference>
<dbReference type="Pfam" id="PF00643">
    <property type="entry name" value="zf-B_box"/>
    <property type="match status" value="1"/>
</dbReference>
<keyword evidence="2" id="KW-0175">Coiled coil</keyword>
<accession>A0ABQ9FID0</accession>
<evidence type="ECO:0000256" key="2">
    <source>
        <dbReference type="SAM" id="Coils"/>
    </source>
</evidence>
<dbReference type="Proteomes" id="UP001217089">
    <property type="component" value="Unassembled WGS sequence"/>
</dbReference>
<organism evidence="4 5">
    <name type="scientific">Tegillarca granosa</name>
    <name type="common">Malaysian cockle</name>
    <name type="synonym">Anadara granosa</name>
    <dbReference type="NCBI Taxonomy" id="220873"/>
    <lineage>
        <taxon>Eukaryota</taxon>
        <taxon>Metazoa</taxon>
        <taxon>Spiralia</taxon>
        <taxon>Lophotrochozoa</taxon>
        <taxon>Mollusca</taxon>
        <taxon>Bivalvia</taxon>
        <taxon>Autobranchia</taxon>
        <taxon>Pteriomorphia</taxon>
        <taxon>Arcoida</taxon>
        <taxon>Arcoidea</taxon>
        <taxon>Arcidae</taxon>
        <taxon>Tegillarca</taxon>
    </lineage>
</organism>
<keyword evidence="1" id="KW-0479">Metal-binding</keyword>
<comment type="caution">
    <text evidence="4">The sequence shown here is derived from an EMBL/GenBank/DDBJ whole genome shotgun (WGS) entry which is preliminary data.</text>
</comment>
<dbReference type="PANTHER" id="PTHR25462">
    <property type="entry name" value="BONUS, ISOFORM C-RELATED"/>
    <property type="match status" value="1"/>
</dbReference>
<keyword evidence="1" id="KW-0863">Zinc-finger</keyword>
<proteinExistence type="predicted"/>
<name>A0ABQ9FID0_TEGGR</name>
<protein>
    <recommendedName>
        <fullName evidence="3">B box-type domain-containing protein</fullName>
    </recommendedName>
</protein>
<dbReference type="InterPro" id="IPR011042">
    <property type="entry name" value="6-blade_b-propeller_TolB-like"/>
</dbReference>
<dbReference type="EMBL" id="JARBDR010000328">
    <property type="protein sequence ID" value="KAJ8316045.1"/>
    <property type="molecule type" value="Genomic_DNA"/>
</dbReference>
<gene>
    <name evidence="4" type="ORF">KUTeg_006059</name>
</gene>
<feature type="domain" description="B box-type" evidence="3">
    <location>
        <begin position="26"/>
        <end position="68"/>
    </location>
</feature>
<evidence type="ECO:0000259" key="3">
    <source>
        <dbReference type="PROSITE" id="PS50119"/>
    </source>
</evidence>
<evidence type="ECO:0000313" key="5">
    <source>
        <dbReference type="Proteomes" id="UP001217089"/>
    </source>
</evidence>
<reference evidence="4 5" key="1">
    <citation type="submission" date="2022-12" db="EMBL/GenBank/DDBJ databases">
        <title>Chromosome-level genome of Tegillarca granosa.</title>
        <authorList>
            <person name="Kim J."/>
        </authorList>
    </citation>
    <scope>NUCLEOTIDE SEQUENCE [LARGE SCALE GENOMIC DNA]</scope>
    <source>
        <strain evidence="4">Teg-2019</strain>
        <tissue evidence="4">Adductor muscle</tissue>
    </source>
</reference>
<keyword evidence="5" id="KW-1185">Reference proteome</keyword>
<dbReference type="Gene3D" id="3.30.160.60">
    <property type="entry name" value="Classic Zinc Finger"/>
    <property type="match status" value="1"/>
</dbReference>
<dbReference type="SUPFAM" id="SSF57845">
    <property type="entry name" value="B-box zinc-binding domain"/>
    <property type="match status" value="1"/>
</dbReference>
<dbReference type="CDD" id="cd19756">
    <property type="entry name" value="Bbox2"/>
    <property type="match status" value="1"/>
</dbReference>
<dbReference type="PANTHER" id="PTHR25462:SF296">
    <property type="entry name" value="MEIOTIC P26, ISOFORM F"/>
    <property type="match status" value="1"/>
</dbReference>
<dbReference type="InterPro" id="IPR047153">
    <property type="entry name" value="TRIM45/56/19-like"/>
</dbReference>
<dbReference type="SUPFAM" id="SSF101898">
    <property type="entry name" value="NHL repeat"/>
    <property type="match status" value="1"/>
</dbReference>
<dbReference type="PROSITE" id="PS50119">
    <property type="entry name" value="ZF_BBOX"/>
    <property type="match status" value="1"/>
</dbReference>
<evidence type="ECO:0000256" key="1">
    <source>
        <dbReference type="PROSITE-ProRule" id="PRU00024"/>
    </source>
</evidence>
<dbReference type="Gene3D" id="2.120.10.30">
    <property type="entry name" value="TolB, C-terminal domain"/>
    <property type="match status" value="1"/>
</dbReference>
<keyword evidence="1" id="KW-0862">Zinc</keyword>